<feature type="domain" description="Enoyl reductase (ER)" evidence="2">
    <location>
        <begin position="6"/>
        <end position="293"/>
    </location>
</feature>
<dbReference type="OrthoDB" id="3813297at2"/>
<keyword evidence="1" id="KW-0521">NADP</keyword>
<dbReference type="EMBL" id="SOCE01000001">
    <property type="protein sequence ID" value="TDU87917.1"/>
    <property type="molecule type" value="Genomic_DNA"/>
</dbReference>
<dbReference type="InterPro" id="IPR036291">
    <property type="entry name" value="NAD(P)-bd_dom_sf"/>
</dbReference>
<comment type="caution">
    <text evidence="3">The sequence shown here is derived from an EMBL/GenBank/DDBJ whole genome shotgun (WGS) entry which is preliminary data.</text>
</comment>
<evidence type="ECO:0000313" key="4">
    <source>
        <dbReference type="Proteomes" id="UP000295151"/>
    </source>
</evidence>
<organism evidence="3 4">
    <name type="scientific">Kribbella voronezhensis</name>
    <dbReference type="NCBI Taxonomy" id="2512212"/>
    <lineage>
        <taxon>Bacteria</taxon>
        <taxon>Bacillati</taxon>
        <taxon>Actinomycetota</taxon>
        <taxon>Actinomycetes</taxon>
        <taxon>Propionibacteriales</taxon>
        <taxon>Kribbellaceae</taxon>
        <taxon>Kribbella</taxon>
    </lineage>
</organism>
<dbReference type="InterPro" id="IPR020843">
    <property type="entry name" value="ER"/>
</dbReference>
<dbReference type="PANTHER" id="PTHR44154">
    <property type="entry name" value="QUINONE OXIDOREDUCTASE"/>
    <property type="match status" value="1"/>
</dbReference>
<dbReference type="SUPFAM" id="SSF50129">
    <property type="entry name" value="GroES-like"/>
    <property type="match status" value="1"/>
</dbReference>
<dbReference type="Gene3D" id="3.90.180.10">
    <property type="entry name" value="Medium-chain alcohol dehydrogenases, catalytic domain"/>
    <property type="match status" value="1"/>
</dbReference>
<evidence type="ECO:0000313" key="3">
    <source>
        <dbReference type="EMBL" id="TDU87917.1"/>
    </source>
</evidence>
<dbReference type="InterPro" id="IPR013154">
    <property type="entry name" value="ADH-like_N"/>
</dbReference>
<dbReference type="SMART" id="SM00829">
    <property type="entry name" value="PKS_ER"/>
    <property type="match status" value="1"/>
</dbReference>
<keyword evidence="4" id="KW-1185">Reference proteome</keyword>
<dbReference type="CDD" id="cd08270">
    <property type="entry name" value="MDR4"/>
    <property type="match status" value="1"/>
</dbReference>
<reference evidence="3 4" key="1">
    <citation type="submission" date="2019-03" db="EMBL/GenBank/DDBJ databases">
        <title>Genomic Encyclopedia of Type Strains, Phase III (KMG-III): the genomes of soil and plant-associated and newly described type strains.</title>
        <authorList>
            <person name="Whitman W."/>
        </authorList>
    </citation>
    <scope>NUCLEOTIDE SEQUENCE [LARGE SCALE GENOMIC DNA]</scope>
    <source>
        <strain evidence="3 4">VKM Ac-2575</strain>
    </source>
</reference>
<sequence length="296" mass="30638">MKALINTSEGLIFKTVADPSPAPNQALVAVRAFSLNRGELALLAARTEGWRPGQDVAGVVVEAAADGSGPTPGTRVVALVEDSGWAELAAVPTARLAELPDEVEIEQAAALPLAGRTALNTIRLGGNLLGRKVLVTGATGGVGHYQVQLAVLSGADVTAVARSGADYGAAKAVPSITDAEGPYDLVAESSGGESLHHAIAKIAPGGTVVVLGTSSGAKAPIDVYDFIGHEGARLVNYMSYADPSPINRDLQTLSKLIAQQKLTTDLGFHADWTQIKVALDELRHRTFRGKAVLTIQ</sequence>
<protein>
    <submittedName>
        <fullName evidence="3">NADPH:quinone reductase-like Zn-dependent oxidoreductase</fullName>
    </submittedName>
</protein>
<dbReference type="GO" id="GO:0016491">
    <property type="term" value="F:oxidoreductase activity"/>
    <property type="evidence" value="ECO:0007669"/>
    <property type="project" value="InterPro"/>
</dbReference>
<gene>
    <name evidence="3" type="ORF">EV138_1454</name>
</gene>
<dbReference type="Pfam" id="PF08240">
    <property type="entry name" value="ADH_N"/>
    <property type="match status" value="1"/>
</dbReference>
<proteinExistence type="predicted"/>
<dbReference type="SUPFAM" id="SSF51735">
    <property type="entry name" value="NAD(P)-binding Rossmann-fold domains"/>
    <property type="match status" value="1"/>
</dbReference>
<dbReference type="InterPro" id="IPR051603">
    <property type="entry name" value="Zinc-ADH_QOR/CCCR"/>
</dbReference>
<dbReference type="InterPro" id="IPR011032">
    <property type="entry name" value="GroES-like_sf"/>
</dbReference>
<accession>A0A4R7T9P3</accession>
<dbReference type="AlphaFoldDB" id="A0A4R7T9P3"/>
<name>A0A4R7T9P3_9ACTN</name>
<dbReference type="InterPro" id="IPR013149">
    <property type="entry name" value="ADH-like_C"/>
</dbReference>
<dbReference type="Proteomes" id="UP000295151">
    <property type="component" value="Unassembled WGS sequence"/>
</dbReference>
<dbReference type="PANTHER" id="PTHR44154:SF1">
    <property type="entry name" value="QUINONE OXIDOREDUCTASE"/>
    <property type="match status" value="1"/>
</dbReference>
<evidence type="ECO:0000256" key="1">
    <source>
        <dbReference type="ARBA" id="ARBA00022857"/>
    </source>
</evidence>
<dbReference type="RefSeq" id="WP_133977622.1">
    <property type="nucleotide sequence ID" value="NZ_SOCE01000001.1"/>
</dbReference>
<evidence type="ECO:0000259" key="2">
    <source>
        <dbReference type="SMART" id="SM00829"/>
    </source>
</evidence>
<dbReference type="Pfam" id="PF00107">
    <property type="entry name" value="ADH_zinc_N"/>
    <property type="match status" value="1"/>
</dbReference>